<organism evidence="2 3">
    <name type="scientific">Corynebacterium otitidis ATCC 51513</name>
    <dbReference type="NCBI Taxonomy" id="883169"/>
    <lineage>
        <taxon>Bacteria</taxon>
        <taxon>Bacillati</taxon>
        <taxon>Actinomycetota</taxon>
        <taxon>Actinomycetes</taxon>
        <taxon>Mycobacteriales</taxon>
        <taxon>Corynebacteriaceae</taxon>
        <taxon>Corynebacterium</taxon>
    </lineage>
</organism>
<comment type="caution">
    <text evidence="2">The sequence shown here is derived from an EMBL/GenBank/DDBJ whole genome shotgun (WGS) entry which is preliminary data.</text>
</comment>
<evidence type="ECO:0008006" key="4">
    <source>
        <dbReference type="Google" id="ProtNLM"/>
    </source>
</evidence>
<dbReference type="EMBL" id="CAJZ01000131">
    <property type="protein sequence ID" value="CCI83691.1"/>
    <property type="molecule type" value="Genomic_DNA"/>
</dbReference>
<evidence type="ECO:0000313" key="2">
    <source>
        <dbReference type="EMBL" id="CCI83691.1"/>
    </source>
</evidence>
<evidence type="ECO:0000313" key="3">
    <source>
        <dbReference type="Proteomes" id="UP000011016"/>
    </source>
</evidence>
<protein>
    <recommendedName>
        <fullName evidence="4">DUF3151 domain-containing protein</fullName>
    </recommendedName>
</protein>
<dbReference type="Proteomes" id="UP000011016">
    <property type="component" value="Unassembled WGS sequence"/>
</dbReference>
<feature type="region of interest" description="Disordered" evidence="1">
    <location>
        <begin position="1"/>
        <end position="43"/>
    </location>
</feature>
<accession>I7JW61</accession>
<evidence type="ECO:0000256" key="1">
    <source>
        <dbReference type="SAM" id="MobiDB-lite"/>
    </source>
</evidence>
<proteinExistence type="predicted"/>
<reference evidence="2 3" key="1">
    <citation type="journal article" date="2012" name="J. Bacteriol.">
        <title>Draft Genome Sequence of Turicella otitidis ATCC 51513, Isolated from Middle Ear Fluid from a Child with Otitis Media.</title>
        <authorList>
            <person name="Brinkrolf K."/>
            <person name="Schneider J."/>
            <person name="Knecht M."/>
            <person name="Ruckert C."/>
            <person name="Tauch A."/>
        </authorList>
    </citation>
    <scope>NUCLEOTIDE SEQUENCE [LARGE SCALE GENOMIC DNA]</scope>
    <source>
        <strain evidence="2 3">ATCC 51513</strain>
    </source>
</reference>
<dbReference type="PIRSF" id="PIRSF017349">
    <property type="entry name" value="UCP017349"/>
    <property type="match status" value="1"/>
</dbReference>
<name>I7JW61_9CORY</name>
<dbReference type="InterPro" id="IPR014487">
    <property type="entry name" value="DUF3151"/>
</dbReference>
<sequence length="163" mass="17910">MAAIPRRAARRGPRLGAMEINDMLAPPPVKLPEDPAADDDPALLSTALRHPASPLAWATQAEAALERAADKDAGDEEKLVAYAYARTGYHRSLDRLRANKWKGWGPVPWSHEPNRGVLRAIAALARAARLIGEDEEYDRCRQMLSDADPDSVDRLLDSTPPEN</sequence>
<dbReference type="AlphaFoldDB" id="I7JW61"/>
<gene>
    <name evidence="2" type="ORF">BN46_0963</name>
</gene>
<dbReference type="Pfam" id="PF11349">
    <property type="entry name" value="DUF3151"/>
    <property type="match status" value="1"/>
</dbReference>